<dbReference type="Proteomes" id="UP000316621">
    <property type="component" value="Chromosome 5"/>
</dbReference>
<sequence>MVACALSDKPKEDLFVYIDRGDDDNQLEAVEYVEELHLGNLVMFHKILGLQCIYINHQHHWWKKQTAGCTKPTQPTNPPEITRTRSNPPGSGSIMGHNIKTHRMVGRLWLFDKSYYIQSVRVIVICIQEVLAVAIGKHV</sequence>
<evidence type="ECO:0000313" key="2">
    <source>
        <dbReference type="EMBL" id="RZC62612.1"/>
    </source>
</evidence>
<evidence type="ECO:0000256" key="1">
    <source>
        <dbReference type="SAM" id="MobiDB-lite"/>
    </source>
</evidence>
<organism evidence="2 3">
    <name type="scientific">Papaver somniferum</name>
    <name type="common">Opium poppy</name>
    <dbReference type="NCBI Taxonomy" id="3469"/>
    <lineage>
        <taxon>Eukaryota</taxon>
        <taxon>Viridiplantae</taxon>
        <taxon>Streptophyta</taxon>
        <taxon>Embryophyta</taxon>
        <taxon>Tracheophyta</taxon>
        <taxon>Spermatophyta</taxon>
        <taxon>Magnoliopsida</taxon>
        <taxon>Ranunculales</taxon>
        <taxon>Papaveraceae</taxon>
        <taxon>Papaveroideae</taxon>
        <taxon>Papaver</taxon>
    </lineage>
</organism>
<protein>
    <submittedName>
        <fullName evidence="2">Uncharacterized protein</fullName>
    </submittedName>
</protein>
<dbReference type="Gramene" id="RZC62612">
    <property type="protein sequence ID" value="RZC62612"/>
    <property type="gene ID" value="C5167_024355"/>
</dbReference>
<evidence type="ECO:0000313" key="3">
    <source>
        <dbReference type="Proteomes" id="UP000316621"/>
    </source>
</evidence>
<reference evidence="2 3" key="1">
    <citation type="journal article" date="2018" name="Science">
        <title>The opium poppy genome and morphinan production.</title>
        <authorList>
            <person name="Guo L."/>
            <person name="Winzer T."/>
            <person name="Yang X."/>
            <person name="Li Y."/>
            <person name="Ning Z."/>
            <person name="He Z."/>
            <person name="Teodor R."/>
            <person name="Lu Y."/>
            <person name="Bowser T.A."/>
            <person name="Graham I.A."/>
            <person name="Ye K."/>
        </authorList>
    </citation>
    <scope>NUCLEOTIDE SEQUENCE [LARGE SCALE GENOMIC DNA]</scope>
    <source>
        <strain evidence="3">cv. HN1</strain>
        <tissue evidence="2">Leaves</tissue>
    </source>
</reference>
<dbReference type="EMBL" id="CM010719">
    <property type="protein sequence ID" value="RZC62612.1"/>
    <property type="molecule type" value="Genomic_DNA"/>
</dbReference>
<feature type="region of interest" description="Disordered" evidence="1">
    <location>
        <begin position="69"/>
        <end position="96"/>
    </location>
</feature>
<accession>A0A4Y7JRF5</accession>
<name>A0A4Y7JRF5_PAPSO</name>
<gene>
    <name evidence="2" type="ORF">C5167_024355</name>
</gene>
<proteinExistence type="predicted"/>
<dbReference type="AlphaFoldDB" id="A0A4Y7JRF5"/>
<keyword evidence="3" id="KW-1185">Reference proteome</keyword>